<keyword evidence="8" id="KW-1185">Reference proteome</keyword>
<dbReference type="GO" id="GO:0006107">
    <property type="term" value="P:oxaloacetate metabolic process"/>
    <property type="evidence" value="ECO:0007669"/>
    <property type="project" value="TreeGrafter"/>
</dbReference>
<accession>A0A1N7S2V5</accession>
<gene>
    <name evidence="7" type="ORF">BN2476_300140</name>
</gene>
<dbReference type="InterPro" id="IPR040442">
    <property type="entry name" value="Pyrv_kinase-like_dom_sf"/>
</dbReference>
<dbReference type="RefSeq" id="WP_087735008.1">
    <property type="nucleotide sequence ID" value="NZ_CYGY02000030.1"/>
</dbReference>
<name>A0A1N7S2V5_9BURK</name>
<feature type="binding site" evidence="4">
    <location>
        <position position="130"/>
    </location>
    <ligand>
        <name>substrate</name>
    </ligand>
</feature>
<dbReference type="OrthoDB" id="348111at2"/>
<feature type="domain" description="HpcH/HpaI aldolase/citrate lyase" evidence="6">
    <location>
        <begin position="13"/>
        <end position="225"/>
    </location>
</feature>
<dbReference type="EMBL" id="CYGY02000030">
    <property type="protein sequence ID" value="SIT41707.1"/>
    <property type="molecule type" value="Genomic_DNA"/>
</dbReference>
<feature type="binding site" evidence="4">
    <location>
        <position position="75"/>
    </location>
    <ligand>
        <name>substrate</name>
    </ligand>
</feature>
<evidence type="ECO:0000256" key="1">
    <source>
        <dbReference type="ARBA" id="ARBA00001946"/>
    </source>
</evidence>
<keyword evidence="3 5" id="KW-0460">Magnesium</keyword>
<evidence type="ECO:0000256" key="4">
    <source>
        <dbReference type="PIRSR" id="PIRSR015582-1"/>
    </source>
</evidence>
<evidence type="ECO:0000313" key="8">
    <source>
        <dbReference type="Proteomes" id="UP000195569"/>
    </source>
</evidence>
<dbReference type="PANTHER" id="PTHR32308">
    <property type="entry name" value="LYASE BETA SUBUNIT, PUTATIVE (AFU_ORTHOLOGUE AFUA_4G13030)-RELATED"/>
    <property type="match status" value="1"/>
</dbReference>
<dbReference type="InterPro" id="IPR011206">
    <property type="entry name" value="Citrate_lyase_beta/mcl1/mcl2"/>
</dbReference>
<evidence type="ECO:0000313" key="7">
    <source>
        <dbReference type="EMBL" id="SIT41707.1"/>
    </source>
</evidence>
<evidence type="ECO:0000256" key="2">
    <source>
        <dbReference type="ARBA" id="ARBA00022723"/>
    </source>
</evidence>
<dbReference type="Proteomes" id="UP000195569">
    <property type="component" value="Unassembled WGS sequence"/>
</dbReference>
<feature type="binding site" evidence="5">
    <location>
        <position position="130"/>
    </location>
    <ligand>
        <name>Mg(2+)</name>
        <dbReference type="ChEBI" id="CHEBI:18420"/>
    </ligand>
</feature>
<comment type="cofactor">
    <cofactor evidence="1">
        <name>Mg(2+)</name>
        <dbReference type="ChEBI" id="CHEBI:18420"/>
    </cofactor>
</comment>
<reference evidence="7" key="1">
    <citation type="submission" date="2016-12" db="EMBL/GenBank/DDBJ databases">
        <authorList>
            <person name="Moulin L."/>
        </authorList>
    </citation>
    <scope>NUCLEOTIDE SEQUENCE [LARGE SCALE GENOMIC DNA]</scope>
    <source>
        <strain evidence="7">STM 7183</strain>
    </source>
</reference>
<dbReference type="InterPro" id="IPR015813">
    <property type="entry name" value="Pyrv/PenolPyrv_kinase-like_dom"/>
</dbReference>
<dbReference type="PIRSF" id="PIRSF015582">
    <property type="entry name" value="Cit_lyase_B"/>
    <property type="match status" value="1"/>
</dbReference>
<feature type="binding site" evidence="5">
    <location>
        <position position="156"/>
    </location>
    <ligand>
        <name>Mg(2+)</name>
        <dbReference type="ChEBI" id="CHEBI:18420"/>
    </ligand>
</feature>
<dbReference type="GO" id="GO:0003824">
    <property type="term" value="F:catalytic activity"/>
    <property type="evidence" value="ECO:0007669"/>
    <property type="project" value="InterPro"/>
</dbReference>
<sequence>MSTNIASPVRHARSLLFVPATKPERFNRALDSGADCIIIDLEDAVAGDSKDSAREHLAQHLPHLNPAQLERTLVRVNAVDTPWHKSDIALLRTWTGRGVTVMLPKSEDADALHRVAHQLGGDVQIVALIESLTGLDAADSLAQVPQVVRLAFGHLDFQLDLSMRASLDEPELAFARNILVAASRRARLPAPIDGVTTDIGNAERLAADARRARAFGFGGKLCIHPGQAAGVNEALGYTQSEHVWALRVLEEAARHGGGAFSLDGRMVDLPVIRAAEAIVASARNL</sequence>
<dbReference type="GO" id="GO:0000287">
    <property type="term" value="F:magnesium ion binding"/>
    <property type="evidence" value="ECO:0007669"/>
    <property type="project" value="TreeGrafter"/>
</dbReference>
<proteinExistence type="predicted"/>
<evidence type="ECO:0000256" key="5">
    <source>
        <dbReference type="PIRSR" id="PIRSR015582-2"/>
    </source>
</evidence>
<evidence type="ECO:0000259" key="6">
    <source>
        <dbReference type="Pfam" id="PF03328"/>
    </source>
</evidence>
<comment type="caution">
    <text evidence="7">The sequence shown here is derived from an EMBL/GenBank/DDBJ whole genome shotgun (WGS) entry which is preliminary data.</text>
</comment>
<keyword evidence="2 5" id="KW-0479">Metal-binding</keyword>
<evidence type="ECO:0000256" key="3">
    <source>
        <dbReference type="ARBA" id="ARBA00022842"/>
    </source>
</evidence>
<dbReference type="Gene3D" id="3.20.20.60">
    <property type="entry name" value="Phosphoenolpyruvate-binding domains"/>
    <property type="match status" value="1"/>
</dbReference>
<protein>
    <submittedName>
        <fullName evidence="7">HpcH/HpaI aldolase</fullName>
    </submittedName>
</protein>
<dbReference type="Pfam" id="PF03328">
    <property type="entry name" value="HpcH_HpaI"/>
    <property type="match status" value="1"/>
</dbReference>
<dbReference type="AlphaFoldDB" id="A0A1N7S2V5"/>
<dbReference type="SUPFAM" id="SSF51621">
    <property type="entry name" value="Phosphoenolpyruvate/pyruvate domain"/>
    <property type="match status" value="1"/>
</dbReference>
<dbReference type="PANTHER" id="PTHR32308:SF10">
    <property type="entry name" value="CITRATE LYASE SUBUNIT BETA"/>
    <property type="match status" value="1"/>
</dbReference>
<organism evidence="7 8">
    <name type="scientific">Paraburkholderia piptadeniae</name>
    <dbReference type="NCBI Taxonomy" id="1701573"/>
    <lineage>
        <taxon>Bacteria</taxon>
        <taxon>Pseudomonadati</taxon>
        <taxon>Pseudomonadota</taxon>
        <taxon>Betaproteobacteria</taxon>
        <taxon>Burkholderiales</taxon>
        <taxon>Burkholderiaceae</taxon>
        <taxon>Paraburkholderia</taxon>
    </lineage>
</organism>
<dbReference type="InterPro" id="IPR005000">
    <property type="entry name" value="Aldolase/citrate-lyase_domain"/>
</dbReference>